<reference evidence="3 4" key="1">
    <citation type="submission" date="2018-01" db="EMBL/GenBank/DDBJ databases">
        <title>Draft genome of the strawberry crown rot pathogen Phytophthora cactorum.</title>
        <authorList>
            <person name="Armitage A.D."/>
            <person name="Lysoe E."/>
            <person name="Nellist C.F."/>
            <person name="Harrison R.J."/>
            <person name="Brurberg M.B."/>
        </authorList>
    </citation>
    <scope>NUCLEOTIDE SEQUENCE [LARGE SCALE GENOMIC DNA]</scope>
    <source>
        <strain evidence="3 4">10300</strain>
    </source>
</reference>
<proteinExistence type="predicted"/>
<dbReference type="VEuPathDB" id="FungiDB:PC110_g18676"/>
<evidence type="ECO:0000313" key="4">
    <source>
        <dbReference type="Proteomes" id="UP000251314"/>
    </source>
</evidence>
<dbReference type="PANTHER" id="PTHR31569">
    <property type="entry name" value="SWIM-TYPE DOMAIN-CONTAINING PROTEIN"/>
    <property type="match status" value="1"/>
</dbReference>
<feature type="compositionally biased region" description="Basic and acidic residues" evidence="1">
    <location>
        <begin position="420"/>
        <end position="439"/>
    </location>
</feature>
<name>A0A329RJK2_9STRA</name>
<evidence type="ECO:0000259" key="2">
    <source>
        <dbReference type="Pfam" id="PF21056"/>
    </source>
</evidence>
<keyword evidence="4" id="KW-1185">Reference proteome</keyword>
<accession>A0A329RJK2</accession>
<feature type="region of interest" description="Disordered" evidence="1">
    <location>
        <begin position="420"/>
        <end position="440"/>
    </location>
</feature>
<protein>
    <recommendedName>
        <fullName evidence="2">ZSWIM1/3 RNaseH-like domain-containing protein</fullName>
    </recommendedName>
</protein>
<dbReference type="PANTHER" id="PTHR31569:SF4">
    <property type="entry name" value="SWIM-TYPE DOMAIN-CONTAINING PROTEIN"/>
    <property type="match status" value="1"/>
</dbReference>
<dbReference type="Proteomes" id="UP000251314">
    <property type="component" value="Unassembled WGS sequence"/>
</dbReference>
<evidence type="ECO:0000256" key="1">
    <source>
        <dbReference type="SAM" id="MobiDB-lite"/>
    </source>
</evidence>
<dbReference type="Pfam" id="PF21056">
    <property type="entry name" value="ZSWIM1-3_RNaseH-like"/>
    <property type="match status" value="1"/>
</dbReference>
<dbReference type="EMBL" id="MJFZ01000819">
    <property type="protein sequence ID" value="RAW24905.1"/>
    <property type="molecule type" value="Genomic_DNA"/>
</dbReference>
<sequence>MTEQLVTQRNQLTKLSHRQTIMLVPDRRRHNWRKLWSVISPWVEIHWIANFGDASCSTVPEGVSNPRAARRIVGTVLDDEFSSAGGKPKKDLKYLKETTGKRTILRDVSNVVQRLRAKRRGSGSVEDRLEDVLRKLCANRDYTASSFVDDSKKTQTITIQTPQIRFCEAFPGVVMLDSARGTNSSKYKLFSVMIDDVLGHLSSSTTKREYTVTVLTYTCSFFFMRIMLLPCRRIVFVRSNLKKAKLIPLNHKHPWWLLHSESNRPEEDETSDDISCSAFNVQNSNMKSLKYAVLSGSTQWRTGMSIAERVVETMSSQGTRSFLGMAEALRKFGEYATIVAPEGRLSFTSSKVSSGGELTDDSSALLTLKTKVKQFPDSSDEESGKDSDNREDIDSLAVKAAGYDDVPVEPVDMKRLVDTKVDNKNAKTQSAKDLKKSVKDPNQLVKTAKVLVKNPNKLKKQTSLLVKTFK</sequence>
<evidence type="ECO:0000313" key="3">
    <source>
        <dbReference type="EMBL" id="RAW24905.1"/>
    </source>
</evidence>
<dbReference type="InterPro" id="IPR052579">
    <property type="entry name" value="Zinc_finger_SWIM"/>
</dbReference>
<dbReference type="InterPro" id="IPR048324">
    <property type="entry name" value="ZSWIM1-3_RNaseH-like"/>
</dbReference>
<feature type="domain" description="ZSWIM1/3 RNaseH-like" evidence="2">
    <location>
        <begin position="137"/>
        <end position="200"/>
    </location>
</feature>
<dbReference type="AlphaFoldDB" id="A0A329RJK2"/>
<dbReference type="OrthoDB" id="10409331at2759"/>
<organism evidence="3 4">
    <name type="scientific">Phytophthora cactorum</name>
    <dbReference type="NCBI Taxonomy" id="29920"/>
    <lineage>
        <taxon>Eukaryota</taxon>
        <taxon>Sar</taxon>
        <taxon>Stramenopiles</taxon>
        <taxon>Oomycota</taxon>
        <taxon>Peronosporomycetes</taxon>
        <taxon>Peronosporales</taxon>
        <taxon>Peronosporaceae</taxon>
        <taxon>Phytophthora</taxon>
    </lineage>
</organism>
<gene>
    <name evidence="3" type="ORF">PC110_g18676</name>
</gene>
<comment type="caution">
    <text evidence="3">The sequence shown here is derived from an EMBL/GenBank/DDBJ whole genome shotgun (WGS) entry which is preliminary data.</text>
</comment>